<accession>A0ABT3NG53</accession>
<dbReference type="InterPro" id="IPR027417">
    <property type="entry name" value="P-loop_NTPase"/>
</dbReference>
<sequence length="560" mass="65137">MIYTTDLRPLPTNAKELAKCLADPLWRVFSGCLYKIKIKGDDFRDEYGVLQVPDTFELPFIPNDAQKRFMDRLWYRNIILKARQLGFTTLICVLWLDQALFNANQNCGIIAQDLPTVFNIFKDKIKFAYDNLPDQIRERFPLKTCNKSEMEFAHNGSSIRVATSFRSGTMHRLLISEFGKICATDPVKDDEVITGSIPTVPTNGVLVIESTAEGRNGSFYDMVQTAQENYLTRKKLTSKDYRFHFYAWWQEPKYRMDASTVYIDEKDHEYFDEVEQTVYQKMGVKMRIDPDQRAWYVVTRDNDLKGDQAKIWQEYPSFPDEAFQVAKDGNYYAKDMINLRKRGGVCAVEVLDLPTFTWWDIGNSDGCAVWFHQIMNQQDRFIEYYEAHGMDLKHYAAEIRRRDYLYHTHFLPHDAAHRRLGDTNKSVLEQLEELLPGHNFEIVPRITQLITGIQSTRKHLKNAWFDKDRCALGIQRIEGYQKKFSKADKRFIDQPNKANGCSEGADALRQWSQAKDADMIGDLVFTGSRQTYDQSVGVSQSQQTAHHSYKEAPASDWRLY</sequence>
<evidence type="ECO:0000313" key="3">
    <source>
        <dbReference type="Proteomes" id="UP001209682"/>
    </source>
</evidence>
<protein>
    <submittedName>
        <fullName evidence="2">Terminase</fullName>
    </submittedName>
</protein>
<dbReference type="RefSeq" id="WP_265464652.1">
    <property type="nucleotide sequence ID" value="NZ_JAPEQW010000002.1"/>
</dbReference>
<reference evidence="2 3" key="1">
    <citation type="submission" date="2022-11" db="EMBL/GenBank/DDBJ databases">
        <title>Acinetobacter entericus sp. nov., isolated from the gut of the plastic-eating larvae of the Coleoptera insect Zophobas atratus.</title>
        <authorList>
            <person name="Dong X."/>
            <person name="Yang Y."/>
        </authorList>
    </citation>
    <scope>NUCLEOTIDE SEQUENCE [LARGE SCALE GENOMIC DNA]</scope>
    <source>
        <strain evidence="2 3">BIT-DXN8</strain>
    </source>
</reference>
<dbReference type="EMBL" id="JAPEQW010000002">
    <property type="protein sequence ID" value="MCW8037935.1"/>
    <property type="molecule type" value="Genomic_DNA"/>
</dbReference>
<name>A0ABT3NG53_9GAMM</name>
<comment type="caution">
    <text evidence="2">The sequence shown here is derived from an EMBL/GenBank/DDBJ whole genome shotgun (WGS) entry which is preliminary data.</text>
</comment>
<evidence type="ECO:0000256" key="1">
    <source>
        <dbReference type="SAM" id="MobiDB-lite"/>
    </source>
</evidence>
<evidence type="ECO:0000313" key="2">
    <source>
        <dbReference type="EMBL" id="MCW8037935.1"/>
    </source>
</evidence>
<feature type="region of interest" description="Disordered" evidence="1">
    <location>
        <begin position="535"/>
        <end position="560"/>
    </location>
</feature>
<dbReference type="Gene3D" id="3.40.50.300">
    <property type="entry name" value="P-loop containing nucleotide triphosphate hydrolases"/>
    <property type="match status" value="1"/>
</dbReference>
<feature type="compositionally biased region" description="Polar residues" evidence="1">
    <location>
        <begin position="535"/>
        <end position="546"/>
    </location>
</feature>
<proteinExistence type="predicted"/>
<organism evidence="2 3">
    <name type="scientific">Acinetobacter entericus</name>
    <dbReference type="NCBI Taxonomy" id="2989714"/>
    <lineage>
        <taxon>Bacteria</taxon>
        <taxon>Pseudomonadati</taxon>
        <taxon>Pseudomonadota</taxon>
        <taxon>Gammaproteobacteria</taxon>
        <taxon>Moraxellales</taxon>
        <taxon>Moraxellaceae</taxon>
        <taxon>Acinetobacter</taxon>
    </lineage>
</organism>
<dbReference type="Proteomes" id="UP001209682">
    <property type="component" value="Unassembled WGS sequence"/>
</dbReference>
<gene>
    <name evidence="2" type="ORF">OKC24_01880</name>
</gene>
<keyword evidence="3" id="KW-1185">Reference proteome</keyword>